<protein>
    <recommendedName>
        <fullName evidence="3">Exosome protein</fullName>
    </recommendedName>
</protein>
<accession>A0A520KHB6</accession>
<gene>
    <name evidence="1" type="ORF">EF810_07945</name>
</gene>
<comment type="caution">
    <text evidence="1">The sequence shown here is derived from an EMBL/GenBank/DDBJ whole genome shotgun (WGS) entry which is preliminary data.</text>
</comment>
<name>A0A520KHB6_9CREN</name>
<organism evidence="1 2">
    <name type="scientific">Candidatus Methanodesulfokora washburnensis</name>
    <dbReference type="NCBI Taxonomy" id="2478471"/>
    <lineage>
        <taxon>Archaea</taxon>
        <taxon>Thermoproteota</taxon>
        <taxon>Candidatus Korarchaeia</taxon>
        <taxon>Candidatus Korarchaeia incertae sedis</taxon>
        <taxon>Candidatus Methanodesulfokora</taxon>
    </lineage>
</organism>
<dbReference type="InterPro" id="IPR002739">
    <property type="entry name" value="PAB1135-like"/>
</dbReference>
<dbReference type="PANTHER" id="PTHR38816">
    <property type="entry name" value="EXOSOME SUBUNIT, DUF54 FAMILY-RELATED"/>
    <property type="match status" value="1"/>
</dbReference>
<dbReference type="SUPFAM" id="SSF55282">
    <property type="entry name" value="RL5-like"/>
    <property type="match status" value="1"/>
</dbReference>
<dbReference type="EMBL" id="RXII01000121">
    <property type="protein sequence ID" value="RZN58203.1"/>
    <property type="molecule type" value="Genomic_DNA"/>
</dbReference>
<reference evidence="1 2" key="1">
    <citation type="journal article" date="2019" name="Nat. Microbiol.">
        <title>Wide diversity of methane and short-chain alkane metabolisms in uncultured archaea.</title>
        <authorList>
            <person name="Borrel G."/>
            <person name="Adam P.S."/>
            <person name="McKay L.J."/>
            <person name="Chen L.X."/>
            <person name="Sierra-Garcia I.N."/>
            <person name="Sieber C.M."/>
            <person name="Letourneur Q."/>
            <person name="Ghozlane A."/>
            <person name="Andersen G.L."/>
            <person name="Li W.J."/>
            <person name="Hallam S.J."/>
            <person name="Muyzer G."/>
            <person name="de Oliveira V.M."/>
            <person name="Inskeep W.P."/>
            <person name="Banfield J.F."/>
            <person name="Gribaldo S."/>
        </authorList>
    </citation>
    <scope>NUCLEOTIDE SEQUENCE [LARGE SCALE GENOMIC DNA]</scope>
    <source>
        <strain evidence="1">NM4</strain>
    </source>
</reference>
<dbReference type="InterPro" id="IPR022803">
    <property type="entry name" value="Ribosomal_uL5_dom_sf"/>
</dbReference>
<evidence type="ECO:0000313" key="1">
    <source>
        <dbReference type="EMBL" id="RZN58203.1"/>
    </source>
</evidence>
<dbReference type="AlphaFoldDB" id="A0A520KHB6"/>
<sequence length="147" mass="16994">MMGLKVRRLEVDFLTYPTERVDIAQTIIRNLIEEDRDFTVMKVHSEHGFTIKRILLSIEGKEAEDKWNSIKSRMERSVIEEIASSLDRNLEGAKLHIRFDKQKLLLKDLSLFKGGYGGAVKLIIHYYKPYSVKDLLSEVLDDLLAGK</sequence>
<dbReference type="Proteomes" id="UP000316217">
    <property type="component" value="Unassembled WGS sequence"/>
</dbReference>
<evidence type="ECO:0008006" key="3">
    <source>
        <dbReference type="Google" id="ProtNLM"/>
    </source>
</evidence>
<proteinExistence type="predicted"/>
<dbReference type="Gene3D" id="3.30.1440.10">
    <property type="match status" value="1"/>
</dbReference>
<dbReference type="PANTHER" id="PTHR38816:SF1">
    <property type="entry name" value="EXOSOME SUBUNIT"/>
    <property type="match status" value="1"/>
</dbReference>
<evidence type="ECO:0000313" key="2">
    <source>
        <dbReference type="Proteomes" id="UP000316217"/>
    </source>
</evidence>
<dbReference type="Pfam" id="PF01877">
    <property type="entry name" value="RNA_binding"/>
    <property type="match status" value="1"/>
</dbReference>